<accession>A0A328D3U8</accession>
<comment type="caution">
    <text evidence="6">The sequence shown here is derived from an EMBL/GenBank/DDBJ whole genome shotgun (WGS) entry which is preliminary data.</text>
</comment>
<dbReference type="PANTHER" id="PTHR32295:SF281">
    <property type="entry name" value="PROTEIN IQ-DOMAIN 31"/>
    <property type="match status" value="1"/>
</dbReference>
<feature type="domain" description="DUF4005" evidence="5">
    <location>
        <begin position="477"/>
        <end position="552"/>
    </location>
</feature>
<dbReference type="Pfam" id="PF13178">
    <property type="entry name" value="DUF4005"/>
    <property type="match status" value="1"/>
</dbReference>
<keyword evidence="1" id="KW-0112">Calmodulin-binding</keyword>
<dbReference type="EMBL" id="NQVE01000195">
    <property type="protein sequence ID" value="RAL40074.1"/>
    <property type="molecule type" value="Genomic_DNA"/>
</dbReference>
<dbReference type="Proteomes" id="UP000249390">
    <property type="component" value="Unassembled WGS sequence"/>
</dbReference>
<feature type="compositionally biased region" description="Basic and acidic residues" evidence="4">
    <location>
        <begin position="324"/>
        <end position="343"/>
    </location>
</feature>
<reference evidence="6 7" key="1">
    <citation type="submission" date="2018-06" db="EMBL/GenBank/DDBJ databases">
        <title>The Genome of Cuscuta australis (Dodder) Provides Insight into the Evolution of Plant Parasitism.</title>
        <authorList>
            <person name="Liu H."/>
        </authorList>
    </citation>
    <scope>NUCLEOTIDE SEQUENCE [LARGE SCALE GENOMIC DNA]</scope>
    <source>
        <strain evidence="7">cv. Yunnan</strain>
        <tissue evidence="6">Vines</tissue>
    </source>
</reference>
<dbReference type="InterPro" id="IPR025064">
    <property type="entry name" value="DUF4005"/>
</dbReference>
<protein>
    <recommendedName>
        <fullName evidence="5">DUF4005 domain-containing protein</fullName>
    </recommendedName>
</protein>
<comment type="similarity">
    <text evidence="2">Belongs to the IQD family.</text>
</comment>
<name>A0A328D3U8_9ASTE</name>
<dbReference type="Gene3D" id="1.20.5.190">
    <property type="match status" value="1"/>
</dbReference>
<dbReference type="PANTHER" id="PTHR32295">
    <property type="entry name" value="IQ-DOMAIN 5-RELATED"/>
    <property type="match status" value="1"/>
</dbReference>
<dbReference type="GO" id="GO:0005516">
    <property type="term" value="F:calmodulin binding"/>
    <property type="evidence" value="ECO:0007669"/>
    <property type="project" value="UniProtKB-KW"/>
</dbReference>
<feature type="region of interest" description="Disordered" evidence="4">
    <location>
        <begin position="258"/>
        <end position="357"/>
    </location>
</feature>
<feature type="region of interest" description="Disordered" evidence="4">
    <location>
        <begin position="20"/>
        <end position="39"/>
    </location>
</feature>
<evidence type="ECO:0000259" key="5">
    <source>
        <dbReference type="Pfam" id="PF13178"/>
    </source>
</evidence>
<evidence type="ECO:0000256" key="2">
    <source>
        <dbReference type="ARBA" id="ARBA00024341"/>
    </source>
</evidence>
<evidence type="ECO:0000256" key="3">
    <source>
        <dbReference type="ARBA" id="ARBA00024378"/>
    </source>
</evidence>
<keyword evidence="7" id="KW-1185">Reference proteome</keyword>
<dbReference type="SMART" id="SM00015">
    <property type="entry name" value="IQ"/>
    <property type="match status" value="3"/>
</dbReference>
<feature type="compositionally biased region" description="Basic and acidic residues" evidence="4">
    <location>
        <begin position="302"/>
        <end position="314"/>
    </location>
</feature>
<evidence type="ECO:0000313" key="6">
    <source>
        <dbReference type="EMBL" id="RAL40074.1"/>
    </source>
</evidence>
<evidence type="ECO:0000256" key="1">
    <source>
        <dbReference type="ARBA" id="ARBA00022860"/>
    </source>
</evidence>
<feature type="compositionally biased region" description="Basic residues" evidence="4">
    <location>
        <begin position="290"/>
        <end position="299"/>
    </location>
</feature>
<organism evidence="6 7">
    <name type="scientific">Cuscuta australis</name>
    <dbReference type="NCBI Taxonomy" id="267555"/>
    <lineage>
        <taxon>Eukaryota</taxon>
        <taxon>Viridiplantae</taxon>
        <taxon>Streptophyta</taxon>
        <taxon>Embryophyta</taxon>
        <taxon>Tracheophyta</taxon>
        <taxon>Spermatophyta</taxon>
        <taxon>Magnoliopsida</taxon>
        <taxon>eudicotyledons</taxon>
        <taxon>Gunneridae</taxon>
        <taxon>Pentapetalae</taxon>
        <taxon>asterids</taxon>
        <taxon>lamiids</taxon>
        <taxon>Solanales</taxon>
        <taxon>Convolvulaceae</taxon>
        <taxon>Cuscuteae</taxon>
        <taxon>Cuscuta</taxon>
        <taxon>Cuscuta subgen. Grammica</taxon>
        <taxon>Cuscuta sect. Cleistogrammica</taxon>
    </lineage>
</organism>
<gene>
    <name evidence="6" type="ORF">DM860_008214</name>
</gene>
<dbReference type="InterPro" id="IPR000048">
    <property type="entry name" value="IQ_motif_EF-hand-BS"/>
</dbReference>
<feature type="region of interest" description="Disordered" evidence="4">
    <location>
        <begin position="475"/>
        <end position="494"/>
    </location>
</feature>
<dbReference type="CDD" id="cd23767">
    <property type="entry name" value="IQCD"/>
    <property type="match status" value="1"/>
</dbReference>
<evidence type="ECO:0000313" key="7">
    <source>
        <dbReference type="Proteomes" id="UP000249390"/>
    </source>
</evidence>
<evidence type="ECO:0000256" key="4">
    <source>
        <dbReference type="SAM" id="MobiDB-lite"/>
    </source>
</evidence>
<dbReference type="Pfam" id="PF00612">
    <property type="entry name" value="IQ"/>
    <property type="match status" value="3"/>
</dbReference>
<dbReference type="PROSITE" id="PS50096">
    <property type="entry name" value="IQ"/>
    <property type="match status" value="3"/>
</dbReference>
<proteinExistence type="inferred from homology"/>
<sequence>MGKSPAKWFRSVLLGKKGAKSGISKKSAKNKGPLVSSKETASNLSMDLLSLVPETLPASAIQSKENSNSEKGEAEKLVSDEVVNPSMKQNDIAGSASESTVDLPGDLQKHRLEQAATKAQAAYRGYLARQAFQTLKGVIKLQAAIRGHLVRRQAVATLYCLRGVIKIQALARGQIVRQSKVKSEMLQKQVLGNQTPDYSKTNASVPAEELLKNAFTKKLLRSSPSSMPLQLQYGPGEPNSSHEWLMRWTIAKIWIPESQPKDTSGSNKKPKIRKGSNNLILDTGKDKNSPKKMPHHHSAKSISEHQGNEIEKIRLNLKKISKPIMEKSARSEPNTDRSTENNLRKQSSTDNNSCHELEKPSGAETLFLEGVSTVTAPSVPADLNSLQSQIGMNCSTNESAKHDDVEKLPEKLSDQALVTELNDTPVSKISPNPIAETSHEDISTTPDEVLICNGKKNENGSSKIKQKRRASLPLKYDMDGGHGGTPPTQRKLPSYMAPTQSARAKVREQASPRYGQEALESIAVTRRYSMPSLTTGKMSSSPRVQKLVAQASGKEGVKIDRSLSTSRDGSGEFLYNSYMKMDISTSCVNASRYPICRKPVHVFYSPWPLFLNLF</sequence>
<comment type="subunit">
    <text evidence="3">Binds to multiple calmodulin (CaM) in the presence of Ca(2+) and CaM-like proteins.</text>
</comment>
<dbReference type="AlphaFoldDB" id="A0A328D3U8"/>